<comment type="similarity">
    <text evidence="3">Belongs to the YbaB/EbfC family.</text>
</comment>
<dbReference type="PANTHER" id="PTHR33449">
    <property type="entry name" value="NUCLEOID-ASSOCIATED PROTEIN YBAB"/>
    <property type="match status" value="1"/>
</dbReference>
<evidence type="ECO:0000256" key="2">
    <source>
        <dbReference type="ARBA" id="ARBA00023125"/>
    </source>
</evidence>
<dbReference type="HAMAP" id="MF_00274">
    <property type="entry name" value="DNA_YbaB_EbfC"/>
    <property type="match status" value="1"/>
</dbReference>
<gene>
    <name evidence="5" type="ORF">FL857_06475</name>
</gene>
<evidence type="ECO:0000313" key="5">
    <source>
        <dbReference type="EMBL" id="TRW26059.1"/>
    </source>
</evidence>
<organism evidence="5 6">
    <name type="scientific">Criibacterium bergeronii</name>
    <dbReference type="NCBI Taxonomy" id="1871336"/>
    <lineage>
        <taxon>Bacteria</taxon>
        <taxon>Bacillati</taxon>
        <taxon>Bacillota</taxon>
        <taxon>Clostridia</taxon>
        <taxon>Peptostreptococcales</taxon>
        <taxon>Filifactoraceae</taxon>
        <taxon>Criibacterium</taxon>
    </lineage>
</organism>
<dbReference type="EMBL" id="VJXW01000008">
    <property type="protein sequence ID" value="TRW26059.1"/>
    <property type="molecule type" value="Genomic_DNA"/>
</dbReference>
<comment type="function">
    <text evidence="3">Binds to DNA and alters its conformation. May be involved in regulation of gene expression, nucleoid organization and DNA protection.</text>
</comment>
<dbReference type="GO" id="GO:0043590">
    <property type="term" value="C:bacterial nucleoid"/>
    <property type="evidence" value="ECO:0007669"/>
    <property type="project" value="UniProtKB-UniRule"/>
</dbReference>
<proteinExistence type="inferred from homology"/>
<keyword evidence="4" id="KW-0175">Coiled coil</keyword>
<comment type="caution">
    <text evidence="5">The sequence shown here is derived from an EMBL/GenBank/DDBJ whole genome shotgun (WGS) entry which is preliminary data.</text>
</comment>
<dbReference type="AlphaFoldDB" id="A0A552V6G9"/>
<feature type="coiled-coil region" evidence="4">
    <location>
        <begin position="14"/>
        <end position="41"/>
    </location>
</feature>
<comment type="subunit">
    <text evidence="3">Homodimer.</text>
</comment>
<name>A0A552V6G9_9FIRM</name>
<dbReference type="PIRSF" id="PIRSF004555">
    <property type="entry name" value="UCP004555"/>
    <property type="match status" value="1"/>
</dbReference>
<evidence type="ECO:0000313" key="6">
    <source>
        <dbReference type="Proteomes" id="UP000319424"/>
    </source>
</evidence>
<evidence type="ECO:0000256" key="4">
    <source>
        <dbReference type="SAM" id="Coils"/>
    </source>
</evidence>
<dbReference type="FunFam" id="3.30.1310.10:FF:000002">
    <property type="entry name" value="Nucleoid-associated protein IKC_06587"/>
    <property type="match status" value="1"/>
</dbReference>
<accession>A0A552V6G9</accession>
<dbReference type="Pfam" id="PF02575">
    <property type="entry name" value="YbaB_DNA_bd"/>
    <property type="match status" value="1"/>
</dbReference>
<dbReference type="InterPro" id="IPR004401">
    <property type="entry name" value="YbaB/EbfC"/>
</dbReference>
<evidence type="ECO:0000256" key="1">
    <source>
        <dbReference type="ARBA" id="ARBA00022490"/>
    </source>
</evidence>
<dbReference type="GO" id="GO:0003677">
    <property type="term" value="F:DNA binding"/>
    <property type="evidence" value="ECO:0007669"/>
    <property type="project" value="UniProtKB-UniRule"/>
</dbReference>
<comment type="subcellular location">
    <subcellularLocation>
        <location evidence="3">Cytoplasm</location>
        <location evidence="3">Nucleoid</location>
    </subcellularLocation>
</comment>
<dbReference type="GO" id="GO:0005829">
    <property type="term" value="C:cytosol"/>
    <property type="evidence" value="ECO:0007669"/>
    <property type="project" value="TreeGrafter"/>
</dbReference>
<dbReference type="NCBIfam" id="TIGR00103">
    <property type="entry name" value="DNA_YbaB_EbfC"/>
    <property type="match status" value="1"/>
</dbReference>
<dbReference type="InterPro" id="IPR036894">
    <property type="entry name" value="YbaB-like_sf"/>
</dbReference>
<reference evidence="5 6" key="1">
    <citation type="submission" date="2019-07" db="EMBL/GenBank/DDBJ databases">
        <title>Criibacterium bergeronii gen. nov., sp. nov. isolated from human clinical samples.</title>
        <authorList>
            <person name="Maheux A.F."/>
            <person name="Boudreau D.K."/>
            <person name="Berube E."/>
            <person name="Brodeur S."/>
            <person name="Bernard K.A."/>
            <person name="Abed J.Y."/>
            <person name="Ducrey E."/>
            <person name="Guay E.F."/>
            <person name="Raymond F."/>
            <person name="Corbeil J."/>
            <person name="Domingo M.-C."/>
            <person name="Roy P.H."/>
            <person name="Boissinot M."/>
            <person name="Tocheva E.I."/>
            <person name="Omar R.F."/>
        </authorList>
    </citation>
    <scope>NUCLEOTIDE SEQUENCE [LARGE SCALE GENOMIC DNA]</scope>
    <source>
        <strain evidence="5 6">CCRI-24246</strain>
    </source>
</reference>
<keyword evidence="1 3" id="KW-0963">Cytoplasm</keyword>
<dbReference type="PANTHER" id="PTHR33449:SF1">
    <property type="entry name" value="NUCLEOID-ASSOCIATED PROTEIN YBAB"/>
    <property type="match status" value="1"/>
</dbReference>
<dbReference type="Proteomes" id="UP000319424">
    <property type="component" value="Unassembled WGS sequence"/>
</dbReference>
<evidence type="ECO:0000256" key="3">
    <source>
        <dbReference type="HAMAP-Rule" id="MF_00274"/>
    </source>
</evidence>
<dbReference type="OrthoDB" id="9795263at2"/>
<dbReference type="RefSeq" id="WP_144398233.1">
    <property type="nucleotide sequence ID" value="NZ_VJXW01000008.1"/>
</dbReference>
<sequence>MAKRGFPGVMPGNMNNMMKQVQKMQKDMQKMQEEIAQKEVDATVGGGMVKVVANGKKEIVSISINKEAVDPDDVEMLEDMVLTAVNQALEKVDELTNSSLGSITGGLNLPGMF</sequence>
<keyword evidence="2 3" id="KW-0238">DNA-binding</keyword>
<protein>
    <recommendedName>
        <fullName evidence="3">Nucleoid-associated protein FL857_06475</fullName>
    </recommendedName>
</protein>
<dbReference type="Gene3D" id="3.30.1310.10">
    <property type="entry name" value="Nucleoid-associated protein YbaB-like domain"/>
    <property type="match status" value="1"/>
</dbReference>
<dbReference type="SUPFAM" id="SSF82607">
    <property type="entry name" value="YbaB-like"/>
    <property type="match status" value="1"/>
</dbReference>